<evidence type="ECO:0000313" key="2">
    <source>
        <dbReference type="EnsemblMetazoa" id="XP_019863822.1"/>
    </source>
</evidence>
<keyword evidence="3" id="KW-1185">Reference proteome</keyword>
<dbReference type="RefSeq" id="XP_019863822.1">
    <property type="nucleotide sequence ID" value="XM_020008263.1"/>
</dbReference>
<organism evidence="2 3">
    <name type="scientific">Amphimedon queenslandica</name>
    <name type="common">Sponge</name>
    <dbReference type="NCBI Taxonomy" id="400682"/>
    <lineage>
        <taxon>Eukaryota</taxon>
        <taxon>Metazoa</taxon>
        <taxon>Porifera</taxon>
        <taxon>Demospongiae</taxon>
        <taxon>Heteroscleromorpha</taxon>
        <taxon>Haplosclerida</taxon>
        <taxon>Niphatidae</taxon>
        <taxon>Amphimedon</taxon>
    </lineage>
</organism>
<name>A0AAN0K3U3_AMPQE</name>
<dbReference type="KEGG" id="aqu:109592981"/>
<feature type="region of interest" description="Disordered" evidence="1">
    <location>
        <begin position="1"/>
        <end position="237"/>
    </location>
</feature>
<accession>A0AAN0K3U3</accession>
<dbReference type="Proteomes" id="UP000007879">
    <property type="component" value="Unassembled WGS sequence"/>
</dbReference>
<dbReference type="GeneID" id="109592981"/>
<feature type="compositionally biased region" description="Basic and acidic residues" evidence="1">
    <location>
        <begin position="98"/>
        <end position="110"/>
    </location>
</feature>
<dbReference type="AlphaFoldDB" id="A0AAN0K3U3"/>
<dbReference type="EnsemblMetazoa" id="XM_020008263.1">
    <property type="protein sequence ID" value="XP_019863822.1"/>
    <property type="gene ID" value="LOC109592981"/>
</dbReference>
<evidence type="ECO:0000256" key="1">
    <source>
        <dbReference type="SAM" id="MobiDB-lite"/>
    </source>
</evidence>
<proteinExistence type="predicted"/>
<feature type="compositionally biased region" description="Pro residues" evidence="1">
    <location>
        <begin position="126"/>
        <end position="137"/>
    </location>
</feature>
<reference evidence="2" key="2">
    <citation type="submission" date="2024-06" db="UniProtKB">
        <authorList>
            <consortium name="EnsemblMetazoa"/>
        </authorList>
    </citation>
    <scope>IDENTIFICATION</scope>
</reference>
<reference evidence="3" key="1">
    <citation type="journal article" date="2010" name="Nature">
        <title>The Amphimedon queenslandica genome and the evolution of animal complexity.</title>
        <authorList>
            <person name="Srivastava M."/>
            <person name="Simakov O."/>
            <person name="Chapman J."/>
            <person name="Fahey B."/>
            <person name="Gauthier M.E."/>
            <person name="Mitros T."/>
            <person name="Richards G.S."/>
            <person name="Conaco C."/>
            <person name="Dacre M."/>
            <person name="Hellsten U."/>
            <person name="Larroux C."/>
            <person name="Putnam N.H."/>
            <person name="Stanke M."/>
            <person name="Adamska M."/>
            <person name="Darling A."/>
            <person name="Degnan S.M."/>
            <person name="Oakley T.H."/>
            <person name="Plachetzki D.C."/>
            <person name="Zhai Y."/>
            <person name="Adamski M."/>
            <person name="Calcino A."/>
            <person name="Cummins S.F."/>
            <person name="Goodstein D.M."/>
            <person name="Harris C."/>
            <person name="Jackson D.J."/>
            <person name="Leys S.P."/>
            <person name="Shu S."/>
            <person name="Woodcroft B.J."/>
            <person name="Vervoort M."/>
            <person name="Kosik K.S."/>
            <person name="Manning G."/>
            <person name="Degnan B.M."/>
            <person name="Rokhsar D.S."/>
        </authorList>
    </citation>
    <scope>NUCLEOTIDE SEQUENCE [LARGE SCALE GENOMIC DNA]</scope>
</reference>
<protein>
    <submittedName>
        <fullName evidence="2">Uncharacterized protein</fullName>
    </submittedName>
</protein>
<evidence type="ECO:0000313" key="3">
    <source>
        <dbReference type="Proteomes" id="UP000007879"/>
    </source>
</evidence>
<sequence>MQNKTRASHAEKDPPSPVEQVPPSHAEQDPPSPAEQDPPSAVEQDPPSQAEQDPPSPAEQDPPSHAEQDPPSPVEQVPPSHAEQDPPSPVEQVPPSHAEQDPPSHAEKDPPSPVEQVPPSQVEQDPPSPAEQDPPFPVEQDPPSQAEQDPPSPAEQDPPSHAEQDPPSPVEQVPPSHAEQDPPSPAEQDSPSPAEQDPPSHAEQDPPSHAEKDPPSPVEQVPPSPVSPSSDCANGGETVRVTNETLSCTQNDANDKLNNNAQNVRIFEATAAIAKLHEMPCATTKNKSSECGMHDHTITTSTTKEELVLHVPPLHNLTSNVNDTVTSIDLHQNTGTSWDPQKSVDAIDQASPDLLIHSSIDQGTCQQDGYKIVLPHENLPPITAAATPESFEMPGTDMVNKNCEWVMSDSKITTSMTKEELLAPLLTHAPTCINLCQNTNTSWDPQKTTIVPASPDL</sequence>
<feature type="compositionally biased region" description="Pro residues" evidence="1">
    <location>
        <begin position="215"/>
        <end position="226"/>
    </location>
</feature>
<feature type="compositionally biased region" description="Basic and acidic residues" evidence="1">
    <location>
        <begin position="198"/>
        <end position="214"/>
    </location>
</feature>
<feature type="compositionally biased region" description="Low complexity" evidence="1">
    <location>
        <begin position="114"/>
        <end position="125"/>
    </location>
</feature>